<dbReference type="CDD" id="cd17039">
    <property type="entry name" value="Ubl_ubiquitin_like"/>
    <property type="match status" value="1"/>
</dbReference>
<protein>
    <recommendedName>
        <fullName evidence="2">Ubiquitin-like domain-containing protein</fullName>
    </recommendedName>
</protein>
<accession>A0A7S1WNF4</accession>
<evidence type="ECO:0000313" key="1">
    <source>
        <dbReference type="EMBL" id="CAD9177868.1"/>
    </source>
</evidence>
<dbReference type="SUPFAM" id="SSF54236">
    <property type="entry name" value="Ubiquitin-like"/>
    <property type="match status" value="1"/>
</dbReference>
<proteinExistence type="predicted"/>
<sequence>MASLTWTSTMCSSQEFSSFPLSIQPASGSGESVMQPPNERYSDAEKRTGMEFILAKNSHQPLEKEPGELEPGVERVRVRALDINGFSGSLCTVSVAEPCKVRAVKESIRKAIGVRVSEQVLIAGTLELQDTAELGEVLPPGATALTLVKLAVPAWIRCMRVGVACNRRGEERFYLKCCGDCRGRCGWYFGRGGCKMHDTCHFCHSDHHCGDDNRLRRLNKYLAKHPDERLKQFLRDAALEAVSSGI</sequence>
<name>A0A7S1WNF4_ALECA</name>
<gene>
    <name evidence="1" type="ORF">ACAT0790_LOCUS54637</name>
</gene>
<dbReference type="EMBL" id="HBGE01091744">
    <property type="protein sequence ID" value="CAD9177868.1"/>
    <property type="molecule type" value="Transcribed_RNA"/>
</dbReference>
<evidence type="ECO:0008006" key="2">
    <source>
        <dbReference type="Google" id="ProtNLM"/>
    </source>
</evidence>
<dbReference type="InterPro" id="IPR029071">
    <property type="entry name" value="Ubiquitin-like_domsf"/>
</dbReference>
<dbReference type="AlphaFoldDB" id="A0A7S1WNF4"/>
<organism evidence="1">
    <name type="scientific">Alexandrium catenella</name>
    <name type="common">Red tide dinoflagellate</name>
    <name type="synonym">Gonyaulax catenella</name>
    <dbReference type="NCBI Taxonomy" id="2925"/>
    <lineage>
        <taxon>Eukaryota</taxon>
        <taxon>Sar</taxon>
        <taxon>Alveolata</taxon>
        <taxon>Dinophyceae</taxon>
        <taxon>Gonyaulacales</taxon>
        <taxon>Pyrocystaceae</taxon>
        <taxon>Alexandrium</taxon>
    </lineage>
</organism>
<reference evidence="1" key="1">
    <citation type="submission" date="2021-01" db="EMBL/GenBank/DDBJ databases">
        <authorList>
            <person name="Corre E."/>
            <person name="Pelletier E."/>
            <person name="Niang G."/>
            <person name="Scheremetjew M."/>
            <person name="Finn R."/>
            <person name="Kale V."/>
            <person name="Holt S."/>
            <person name="Cochrane G."/>
            <person name="Meng A."/>
            <person name="Brown T."/>
            <person name="Cohen L."/>
        </authorList>
    </citation>
    <scope>NUCLEOTIDE SEQUENCE</scope>
    <source>
        <strain evidence="1">OF101</strain>
    </source>
</reference>